<organism evidence="1 2">
    <name type="scientific">Cuscuta campestris</name>
    <dbReference type="NCBI Taxonomy" id="132261"/>
    <lineage>
        <taxon>Eukaryota</taxon>
        <taxon>Viridiplantae</taxon>
        <taxon>Streptophyta</taxon>
        <taxon>Embryophyta</taxon>
        <taxon>Tracheophyta</taxon>
        <taxon>Spermatophyta</taxon>
        <taxon>Magnoliopsida</taxon>
        <taxon>eudicotyledons</taxon>
        <taxon>Gunneridae</taxon>
        <taxon>Pentapetalae</taxon>
        <taxon>asterids</taxon>
        <taxon>lamiids</taxon>
        <taxon>Solanales</taxon>
        <taxon>Convolvulaceae</taxon>
        <taxon>Cuscuteae</taxon>
        <taxon>Cuscuta</taxon>
        <taxon>Cuscuta subgen. Grammica</taxon>
        <taxon>Cuscuta sect. Cleistogrammica</taxon>
    </lineage>
</organism>
<gene>
    <name evidence="1" type="ORF">CCAM_LOCUS4395</name>
</gene>
<accession>A0A484KHV2</accession>
<protein>
    <submittedName>
        <fullName evidence="1">Uncharacterized protein</fullName>
    </submittedName>
</protein>
<dbReference type="EMBL" id="OOIL02000230">
    <property type="protein sequence ID" value="VFQ62619.1"/>
    <property type="molecule type" value="Genomic_DNA"/>
</dbReference>
<dbReference type="Proteomes" id="UP000595140">
    <property type="component" value="Unassembled WGS sequence"/>
</dbReference>
<keyword evidence="2" id="KW-1185">Reference proteome</keyword>
<evidence type="ECO:0000313" key="1">
    <source>
        <dbReference type="EMBL" id="VFQ62619.1"/>
    </source>
</evidence>
<name>A0A484KHV2_9ASTE</name>
<evidence type="ECO:0000313" key="2">
    <source>
        <dbReference type="Proteomes" id="UP000595140"/>
    </source>
</evidence>
<sequence>MSSSGRESPKIPFHCRNSSLNALIHVPNCCYVSHKHTSHIQTSPKDTLGTSSCAFSRSMNIMCVSLALYPYVTFFNLMTR</sequence>
<dbReference type="AlphaFoldDB" id="A0A484KHV2"/>
<proteinExistence type="predicted"/>
<reference evidence="1 2" key="1">
    <citation type="submission" date="2018-04" db="EMBL/GenBank/DDBJ databases">
        <authorList>
            <person name="Vogel A."/>
        </authorList>
    </citation>
    <scope>NUCLEOTIDE SEQUENCE [LARGE SCALE GENOMIC DNA]</scope>
</reference>